<dbReference type="Gene3D" id="6.10.340.10">
    <property type="match status" value="1"/>
</dbReference>
<evidence type="ECO:0000256" key="1">
    <source>
        <dbReference type="SAM" id="Phobius"/>
    </source>
</evidence>
<comment type="caution">
    <text evidence="4">The sequence shown here is derived from an EMBL/GenBank/DDBJ whole genome shotgun (WGS) entry which is preliminary data.</text>
</comment>
<dbReference type="PROSITE" id="PS50887">
    <property type="entry name" value="GGDEF"/>
    <property type="match status" value="1"/>
</dbReference>
<dbReference type="PROSITE" id="PS50885">
    <property type="entry name" value="HAMP"/>
    <property type="match status" value="1"/>
</dbReference>
<feature type="domain" description="GGDEF" evidence="3">
    <location>
        <begin position="506"/>
        <end position="641"/>
    </location>
</feature>
<dbReference type="NCBIfam" id="TIGR00254">
    <property type="entry name" value="GGDEF"/>
    <property type="match status" value="1"/>
</dbReference>
<proteinExistence type="predicted"/>
<sequence length="641" mass="72355">MKKAITFRLCAVIITAMVMMAILGYYLQTKSAKEAMRTNSELRFNQVSEVLERNDTEIGELRENLKEDYFIRAKAAAYIVQKQPEVADDLEEMGKIASLLRVDELHLFDKKGRLYAGSEPKYYDYTFQSGEQMRYFLPMLDDYTLQLCQDVTPNTAEGKMMQYVAVWREDHEGIVQIGMEPARLMAAMEKNELSYVFSMMTTESGVTIFAVDRETGTIVGSTGDIPAGTAAEALGLHLPEDMETGVPYERELDISGTKNYCLVELTDGIVVGVSATYGKLYENVPNNMMLILFSLCVLSFVTVFLIVKMLDKFILSDIYGTIEGTKKIAAGNLDYRLEIDHTPEFKELSANINRMVGSLLEATGKLSFVFQSVDIPIAVYEYNQDMRRVLATKKLGEILMIPEEELRTVLADRTLFVERIRELCAEPLAEEKEVYLLEGSERRYVRITSYEGEGRTLGIVIDVTEAIVEKQQIEQERDIDLLTGLLTRRAFFRTADQLFADPGRMKTAMLLMMDLDNLKHVNDTWGHEYGDKLLKAAADLFAGLKAPEKVAARLSGDEFVLLIYGADEKEELYACLERLEKSIREARLALPEGGEAEISVSGGYLIYPEVGGDCTEMLHLADQAMYRVKKSGKGRFEKYGR</sequence>
<dbReference type="PANTHER" id="PTHR46663">
    <property type="entry name" value="DIGUANYLATE CYCLASE DGCT-RELATED"/>
    <property type="match status" value="1"/>
</dbReference>
<feature type="transmembrane region" description="Helical" evidence="1">
    <location>
        <begin position="288"/>
        <end position="307"/>
    </location>
</feature>
<dbReference type="Gene3D" id="3.30.70.270">
    <property type="match status" value="1"/>
</dbReference>
<accession>A0AA37JSJ4</accession>
<dbReference type="SMART" id="SM00304">
    <property type="entry name" value="HAMP"/>
    <property type="match status" value="1"/>
</dbReference>
<keyword evidence="1" id="KW-1133">Transmembrane helix</keyword>
<dbReference type="CDD" id="cd01949">
    <property type="entry name" value="GGDEF"/>
    <property type="match status" value="1"/>
</dbReference>
<dbReference type="InterPro" id="IPR003660">
    <property type="entry name" value="HAMP_dom"/>
</dbReference>
<evidence type="ECO:0000259" key="2">
    <source>
        <dbReference type="PROSITE" id="PS50885"/>
    </source>
</evidence>
<dbReference type="Pfam" id="PF00672">
    <property type="entry name" value="HAMP"/>
    <property type="match status" value="1"/>
</dbReference>
<protein>
    <recommendedName>
        <fullName evidence="6">Diguanylate cyclase</fullName>
    </recommendedName>
</protein>
<dbReference type="SMART" id="SM00267">
    <property type="entry name" value="GGDEF"/>
    <property type="match status" value="1"/>
</dbReference>
<dbReference type="AlphaFoldDB" id="A0AA37JSJ4"/>
<feature type="transmembrane region" description="Helical" evidence="1">
    <location>
        <begin position="7"/>
        <end position="27"/>
    </location>
</feature>
<dbReference type="Pfam" id="PF00990">
    <property type="entry name" value="GGDEF"/>
    <property type="match status" value="1"/>
</dbReference>
<evidence type="ECO:0008006" key="6">
    <source>
        <dbReference type="Google" id="ProtNLM"/>
    </source>
</evidence>
<evidence type="ECO:0000259" key="3">
    <source>
        <dbReference type="PROSITE" id="PS50887"/>
    </source>
</evidence>
<dbReference type="CDD" id="cd06225">
    <property type="entry name" value="HAMP"/>
    <property type="match status" value="1"/>
</dbReference>
<dbReference type="InterPro" id="IPR052163">
    <property type="entry name" value="DGC-Regulatory_Protein"/>
</dbReference>
<dbReference type="EMBL" id="BQNJ01000002">
    <property type="protein sequence ID" value="GKH03840.1"/>
    <property type="molecule type" value="Genomic_DNA"/>
</dbReference>
<dbReference type="InterPro" id="IPR029787">
    <property type="entry name" value="Nucleotide_cyclase"/>
</dbReference>
<gene>
    <name evidence="4" type="ORF">CE91St55_58210</name>
</gene>
<dbReference type="RefSeq" id="WP_148509837.1">
    <property type="nucleotide sequence ID" value="NZ_BQNJ01000002.1"/>
</dbReference>
<reference evidence="4" key="1">
    <citation type="submission" date="2022-01" db="EMBL/GenBank/DDBJ databases">
        <title>Novel bile acid biosynthetic pathways are enriched in the microbiome of centenarians.</title>
        <authorList>
            <person name="Sato Y."/>
            <person name="Atarashi K."/>
            <person name="Plichta R.D."/>
            <person name="Arai Y."/>
            <person name="Sasajima S."/>
            <person name="Kearney M.S."/>
            <person name="Suda W."/>
            <person name="Takeshita K."/>
            <person name="Sasaki T."/>
            <person name="Okamoto S."/>
            <person name="Skelly N.A."/>
            <person name="Okamura Y."/>
            <person name="Vlamakis H."/>
            <person name="Li Y."/>
            <person name="Tanoue T."/>
            <person name="Takei H."/>
            <person name="Nittono H."/>
            <person name="Narushima S."/>
            <person name="Irie J."/>
            <person name="Itoh H."/>
            <person name="Moriya K."/>
            <person name="Sugiura Y."/>
            <person name="Suematsu M."/>
            <person name="Moritoki N."/>
            <person name="Shibata S."/>
            <person name="Littman R.D."/>
            <person name="Fischbach A.M."/>
            <person name="Uwamino Y."/>
            <person name="Inoue T."/>
            <person name="Honda A."/>
            <person name="Hattori M."/>
            <person name="Murai T."/>
            <person name="Xavier J.R."/>
            <person name="Hirose N."/>
            <person name="Honda K."/>
        </authorList>
    </citation>
    <scope>NUCLEOTIDE SEQUENCE</scope>
    <source>
        <strain evidence="4">CE91-St55</strain>
    </source>
</reference>
<dbReference type="SUPFAM" id="SSF158472">
    <property type="entry name" value="HAMP domain-like"/>
    <property type="match status" value="1"/>
</dbReference>
<feature type="domain" description="HAMP" evidence="2">
    <location>
        <begin position="312"/>
        <end position="364"/>
    </location>
</feature>
<evidence type="ECO:0000313" key="5">
    <source>
        <dbReference type="Proteomes" id="UP001055091"/>
    </source>
</evidence>
<dbReference type="InterPro" id="IPR043128">
    <property type="entry name" value="Rev_trsase/Diguanyl_cyclase"/>
</dbReference>
<dbReference type="PANTHER" id="PTHR46663:SF2">
    <property type="entry name" value="GGDEF DOMAIN-CONTAINING PROTEIN"/>
    <property type="match status" value="1"/>
</dbReference>
<keyword evidence="1" id="KW-0812">Transmembrane</keyword>
<name>A0AA37JSJ4_9FIRM</name>
<dbReference type="GO" id="GO:0016020">
    <property type="term" value="C:membrane"/>
    <property type="evidence" value="ECO:0007669"/>
    <property type="project" value="InterPro"/>
</dbReference>
<dbReference type="GO" id="GO:0007165">
    <property type="term" value="P:signal transduction"/>
    <property type="evidence" value="ECO:0007669"/>
    <property type="project" value="InterPro"/>
</dbReference>
<organism evidence="4 5">
    <name type="scientific">Hungatella hathewayi</name>
    <dbReference type="NCBI Taxonomy" id="154046"/>
    <lineage>
        <taxon>Bacteria</taxon>
        <taxon>Bacillati</taxon>
        <taxon>Bacillota</taxon>
        <taxon>Clostridia</taxon>
        <taxon>Lachnospirales</taxon>
        <taxon>Lachnospiraceae</taxon>
        <taxon>Hungatella</taxon>
    </lineage>
</organism>
<keyword evidence="1" id="KW-0472">Membrane</keyword>
<dbReference type="InterPro" id="IPR000160">
    <property type="entry name" value="GGDEF_dom"/>
</dbReference>
<evidence type="ECO:0000313" key="4">
    <source>
        <dbReference type="EMBL" id="GKH03840.1"/>
    </source>
</evidence>
<dbReference type="SUPFAM" id="SSF55073">
    <property type="entry name" value="Nucleotide cyclase"/>
    <property type="match status" value="1"/>
</dbReference>
<dbReference type="Proteomes" id="UP001055091">
    <property type="component" value="Unassembled WGS sequence"/>
</dbReference>